<dbReference type="EMBL" id="JACOQL010000001">
    <property type="protein sequence ID" value="MBC9245995.1"/>
    <property type="molecule type" value="Genomic_DNA"/>
</dbReference>
<keyword evidence="1" id="KW-0238">DNA-binding</keyword>
<name>A0A926JBM2_9RHOB</name>
<comment type="caution">
    <text evidence="2">The sequence shown here is derived from an EMBL/GenBank/DDBJ whole genome shotgun (WGS) entry which is preliminary data.</text>
</comment>
<dbReference type="GO" id="GO:0003677">
    <property type="term" value="F:DNA binding"/>
    <property type="evidence" value="ECO:0007669"/>
    <property type="project" value="UniProtKB-KW"/>
</dbReference>
<protein>
    <submittedName>
        <fullName evidence="2">Uncharacterized protein</fullName>
    </submittedName>
</protein>
<dbReference type="Proteomes" id="UP000608594">
    <property type="component" value="Unassembled WGS sequence"/>
</dbReference>
<reference evidence="2" key="1">
    <citation type="submission" date="2020-08" db="EMBL/GenBank/DDBJ databases">
        <title>Paracoccus amoyensis sp. nov., isolated from the surface seawater at coast of Xiamen, Fujian.</title>
        <authorList>
            <person name="Lyu L."/>
        </authorList>
    </citation>
    <scope>NUCLEOTIDE SEQUENCE</scope>
    <source>
        <strain evidence="2">11-3</strain>
    </source>
</reference>
<dbReference type="InterPro" id="IPR010998">
    <property type="entry name" value="Integrase_recombinase_N"/>
</dbReference>
<evidence type="ECO:0000256" key="1">
    <source>
        <dbReference type="ARBA" id="ARBA00023125"/>
    </source>
</evidence>
<keyword evidence="3" id="KW-1185">Reference proteome</keyword>
<proteinExistence type="predicted"/>
<dbReference type="Gene3D" id="1.10.150.130">
    <property type="match status" value="1"/>
</dbReference>
<gene>
    <name evidence="2" type="ORF">H4P12_04540</name>
</gene>
<sequence>MRPIWHGKHETAKRTLGRIREIFELAKLDYDISDNPADFNPGIAYGRSRR</sequence>
<evidence type="ECO:0000313" key="2">
    <source>
        <dbReference type="EMBL" id="MBC9245995.1"/>
    </source>
</evidence>
<organism evidence="2 3">
    <name type="scientific">Paracoccus amoyensis</name>
    <dbReference type="NCBI Taxonomy" id="2760093"/>
    <lineage>
        <taxon>Bacteria</taxon>
        <taxon>Pseudomonadati</taxon>
        <taxon>Pseudomonadota</taxon>
        <taxon>Alphaproteobacteria</taxon>
        <taxon>Rhodobacterales</taxon>
        <taxon>Paracoccaceae</taxon>
        <taxon>Paracoccus</taxon>
    </lineage>
</organism>
<dbReference type="AlphaFoldDB" id="A0A926JBM2"/>
<accession>A0A926JBM2</accession>
<evidence type="ECO:0000313" key="3">
    <source>
        <dbReference type="Proteomes" id="UP000608594"/>
    </source>
</evidence>